<evidence type="ECO:0000313" key="12">
    <source>
        <dbReference type="Proteomes" id="UP000621454"/>
    </source>
</evidence>
<dbReference type="Proteomes" id="UP000621454">
    <property type="component" value="Unassembled WGS sequence"/>
</dbReference>
<evidence type="ECO:0000256" key="5">
    <source>
        <dbReference type="ARBA" id="ARBA00023002"/>
    </source>
</evidence>
<gene>
    <name evidence="11" type="ORF">GCM10011489_32310</name>
</gene>
<dbReference type="InterPro" id="IPR006058">
    <property type="entry name" value="2Fe2S_fd_BS"/>
</dbReference>
<dbReference type="Gene3D" id="2.40.30.10">
    <property type="entry name" value="Translation factors"/>
    <property type="match status" value="1"/>
</dbReference>
<reference evidence="11" key="2">
    <citation type="submission" date="2020-09" db="EMBL/GenBank/DDBJ databases">
        <authorList>
            <person name="Sun Q."/>
            <person name="Zhou Y."/>
        </authorList>
    </citation>
    <scope>NUCLEOTIDE SEQUENCE</scope>
    <source>
        <strain evidence="11">CGMCC 1.12827</strain>
    </source>
</reference>
<keyword evidence="5" id="KW-0560">Oxidoreductase</keyword>
<keyword evidence="2" id="KW-0285">Flavoprotein</keyword>
<evidence type="ECO:0000256" key="1">
    <source>
        <dbReference type="ARBA" id="ARBA00001974"/>
    </source>
</evidence>
<organism evidence="11 12">
    <name type="scientific">Gordonia jinhuaensis</name>
    <dbReference type="NCBI Taxonomy" id="1517702"/>
    <lineage>
        <taxon>Bacteria</taxon>
        <taxon>Bacillati</taxon>
        <taxon>Actinomycetota</taxon>
        <taxon>Actinomycetes</taxon>
        <taxon>Mycobacteriales</taxon>
        <taxon>Gordoniaceae</taxon>
        <taxon>Gordonia</taxon>
    </lineage>
</organism>
<dbReference type="PANTHER" id="PTHR47354:SF1">
    <property type="entry name" value="CARNITINE MONOOXYGENASE REDUCTASE SUBUNIT"/>
    <property type="match status" value="1"/>
</dbReference>
<feature type="region of interest" description="Disordered" evidence="8">
    <location>
        <begin position="1"/>
        <end position="25"/>
    </location>
</feature>
<dbReference type="InterPro" id="IPR036010">
    <property type="entry name" value="2Fe-2S_ferredoxin-like_sf"/>
</dbReference>
<dbReference type="InterPro" id="IPR017927">
    <property type="entry name" value="FAD-bd_FR_type"/>
</dbReference>
<dbReference type="InterPro" id="IPR012675">
    <property type="entry name" value="Beta-grasp_dom_sf"/>
</dbReference>
<evidence type="ECO:0000256" key="3">
    <source>
        <dbReference type="ARBA" id="ARBA00022714"/>
    </source>
</evidence>
<evidence type="ECO:0000256" key="4">
    <source>
        <dbReference type="ARBA" id="ARBA00022723"/>
    </source>
</evidence>
<evidence type="ECO:0000256" key="8">
    <source>
        <dbReference type="SAM" id="MobiDB-lite"/>
    </source>
</evidence>
<evidence type="ECO:0000259" key="10">
    <source>
        <dbReference type="PROSITE" id="PS51384"/>
    </source>
</evidence>
<dbReference type="PROSITE" id="PS51384">
    <property type="entry name" value="FAD_FR"/>
    <property type="match status" value="1"/>
</dbReference>
<dbReference type="SUPFAM" id="SSF54292">
    <property type="entry name" value="2Fe-2S ferredoxin-like"/>
    <property type="match status" value="1"/>
</dbReference>
<dbReference type="GO" id="GO:0016491">
    <property type="term" value="F:oxidoreductase activity"/>
    <property type="evidence" value="ECO:0007669"/>
    <property type="project" value="UniProtKB-KW"/>
</dbReference>
<dbReference type="PROSITE" id="PS00197">
    <property type="entry name" value="2FE2S_FER_1"/>
    <property type="match status" value="1"/>
</dbReference>
<dbReference type="Gene3D" id="3.10.20.30">
    <property type="match status" value="1"/>
</dbReference>
<dbReference type="Pfam" id="PF00111">
    <property type="entry name" value="Fer2"/>
    <property type="match status" value="1"/>
</dbReference>
<dbReference type="SUPFAM" id="SSF52343">
    <property type="entry name" value="Ferredoxin reductase-like, C-terminal NADP-linked domain"/>
    <property type="match status" value="1"/>
</dbReference>
<evidence type="ECO:0000313" key="11">
    <source>
        <dbReference type="EMBL" id="GGB42316.1"/>
    </source>
</evidence>
<evidence type="ECO:0000259" key="9">
    <source>
        <dbReference type="PROSITE" id="PS51085"/>
    </source>
</evidence>
<keyword evidence="4" id="KW-0479">Metal-binding</keyword>
<keyword evidence="7" id="KW-0411">Iron-sulfur</keyword>
<feature type="domain" description="FAD-binding FR-type" evidence="10">
    <location>
        <begin position="66"/>
        <end position="170"/>
    </location>
</feature>
<dbReference type="CDD" id="cd06185">
    <property type="entry name" value="PDR_like"/>
    <property type="match status" value="1"/>
</dbReference>
<dbReference type="PANTHER" id="PTHR47354">
    <property type="entry name" value="NADH OXIDOREDUCTASE HCR"/>
    <property type="match status" value="1"/>
</dbReference>
<evidence type="ECO:0000256" key="6">
    <source>
        <dbReference type="ARBA" id="ARBA00023004"/>
    </source>
</evidence>
<dbReference type="InterPro" id="IPR001041">
    <property type="entry name" value="2Fe-2S_ferredoxin-type"/>
</dbReference>
<accession>A0A916TFQ3</accession>
<dbReference type="InterPro" id="IPR017938">
    <property type="entry name" value="Riboflavin_synthase-like_b-brl"/>
</dbReference>
<evidence type="ECO:0000256" key="7">
    <source>
        <dbReference type="ARBA" id="ARBA00023014"/>
    </source>
</evidence>
<dbReference type="GO" id="GO:0046872">
    <property type="term" value="F:metal ion binding"/>
    <property type="evidence" value="ECO:0007669"/>
    <property type="project" value="UniProtKB-KW"/>
</dbReference>
<dbReference type="GO" id="GO:0051537">
    <property type="term" value="F:2 iron, 2 sulfur cluster binding"/>
    <property type="evidence" value="ECO:0007669"/>
    <property type="project" value="UniProtKB-KW"/>
</dbReference>
<dbReference type="SUPFAM" id="SSF63380">
    <property type="entry name" value="Riboflavin synthase domain-like"/>
    <property type="match status" value="1"/>
</dbReference>
<reference evidence="11" key="1">
    <citation type="journal article" date="2014" name="Int. J. Syst. Evol. Microbiol.">
        <title>Complete genome sequence of Corynebacterium casei LMG S-19264T (=DSM 44701T), isolated from a smear-ripened cheese.</title>
        <authorList>
            <consortium name="US DOE Joint Genome Institute (JGI-PGF)"/>
            <person name="Walter F."/>
            <person name="Albersmeier A."/>
            <person name="Kalinowski J."/>
            <person name="Ruckert C."/>
        </authorList>
    </citation>
    <scope>NUCLEOTIDE SEQUENCE</scope>
    <source>
        <strain evidence="11">CGMCC 1.12827</strain>
    </source>
</reference>
<comment type="cofactor">
    <cofactor evidence="1">
        <name>FAD</name>
        <dbReference type="ChEBI" id="CHEBI:57692"/>
    </cofactor>
</comment>
<dbReference type="InterPro" id="IPR039261">
    <property type="entry name" value="FNR_nucleotide-bd"/>
</dbReference>
<dbReference type="PROSITE" id="PS51085">
    <property type="entry name" value="2FE2S_FER_2"/>
    <property type="match status" value="1"/>
</dbReference>
<proteinExistence type="predicted"/>
<comment type="caution">
    <text evidence="11">The sequence shown here is derived from an EMBL/GenBank/DDBJ whole genome shotgun (WGS) entry which is preliminary data.</text>
</comment>
<feature type="domain" description="2Fe-2S ferredoxin-type" evidence="9">
    <location>
        <begin position="298"/>
        <end position="382"/>
    </location>
</feature>
<dbReference type="InterPro" id="IPR050415">
    <property type="entry name" value="MRET"/>
</dbReference>
<keyword evidence="12" id="KW-1185">Reference proteome</keyword>
<sequence length="382" mass="41834">MGHNVMALRHKHSRGADSNGEGPVAAPPHLYRSGADPVWWALDRFSNVWFPFWNRVTTPVVPPAIDATTTLEVIRREVVAHDENVVALTFAAPDRRELAPWRPGGHLDLLLPSGKMREYSLCGDPSDRFTYRIGVRRIPGGGGGSIEVHDTLTEGSRVRIKGPRNGFPLALPGHGSTATRLRFIAAGIGITPILPMAAAAQRLGIDWSMIYTGRSLDSIPFTSELARFGDRVTIRTDDDHGFPTPTELLGETDGGVAVYCCGPVPMLESMRSTLVGRDDIEFHYERFSPPPVVDGNRFSVRFARSGVTADVSDDEQMLHAMQRAVPSVAYSCRQGFCGTCRVRVVSGVPDHRDHLLTDDERAAGWMLPCVSRCAGDELEIDV</sequence>
<evidence type="ECO:0000256" key="2">
    <source>
        <dbReference type="ARBA" id="ARBA00022630"/>
    </source>
</evidence>
<dbReference type="CDD" id="cd00207">
    <property type="entry name" value="fer2"/>
    <property type="match status" value="1"/>
</dbReference>
<dbReference type="EMBL" id="BMGC01000031">
    <property type="protein sequence ID" value="GGB42316.1"/>
    <property type="molecule type" value="Genomic_DNA"/>
</dbReference>
<keyword evidence="3" id="KW-0001">2Fe-2S</keyword>
<name>A0A916TFQ3_9ACTN</name>
<dbReference type="AlphaFoldDB" id="A0A916TFQ3"/>
<keyword evidence="6" id="KW-0408">Iron</keyword>
<protein>
    <submittedName>
        <fullName evidence="11">Ferredoxin</fullName>
    </submittedName>
</protein>
<dbReference type="Gene3D" id="3.40.50.80">
    <property type="entry name" value="Nucleotide-binding domain of ferredoxin-NADP reductase (FNR) module"/>
    <property type="match status" value="1"/>
</dbReference>
<dbReference type="PRINTS" id="PR00409">
    <property type="entry name" value="PHDIOXRDTASE"/>
</dbReference>